<keyword evidence="7" id="KW-1015">Disulfide bond</keyword>
<evidence type="ECO:0000256" key="2">
    <source>
        <dbReference type="ARBA" id="ARBA00022475"/>
    </source>
</evidence>
<accession>A0A0L9USM6</accession>
<sequence>KELQVTIKTDVFAFGVVLSELITGKRALFRDNQQANNMKSLVTVVSQIFRNKYPENALADAVDGNLQHSYPMEDVYKVRFT</sequence>
<dbReference type="EMBL" id="CM003376">
    <property type="protein sequence ID" value="KOM45726.1"/>
    <property type="molecule type" value="Genomic_DNA"/>
</dbReference>
<dbReference type="InterPro" id="IPR011009">
    <property type="entry name" value="Kinase-like_dom_sf"/>
</dbReference>
<evidence type="ECO:0000256" key="6">
    <source>
        <dbReference type="ARBA" id="ARBA00023136"/>
    </source>
</evidence>
<keyword evidence="6" id="KW-0472">Membrane</keyword>
<evidence type="ECO:0000256" key="4">
    <source>
        <dbReference type="ARBA" id="ARBA00022729"/>
    </source>
</evidence>
<dbReference type="Gramene" id="KOM45726">
    <property type="protein sequence ID" value="KOM45726"/>
    <property type="gene ID" value="LR48_Vigan06g103200"/>
</dbReference>
<dbReference type="InterPro" id="IPR044812">
    <property type="entry name" value="CERK1/LYK3-like"/>
</dbReference>
<evidence type="ECO:0000256" key="7">
    <source>
        <dbReference type="ARBA" id="ARBA00023157"/>
    </source>
</evidence>
<dbReference type="GO" id="GO:0019199">
    <property type="term" value="F:transmembrane receptor protein kinase activity"/>
    <property type="evidence" value="ECO:0007669"/>
    <property type="project" value="InterPro"/>
</dbReference>
<keyword evidence="4" id="KW-0732">Signal</keyword>
<dbReference type="Proteomes" id="UP000053144">
    <property type="component" value="Chromosome 6"/>
</dbReference>
<organism evidence="8 9">
    <name type="scientific">Phaseolus angularis</name>
    <name type="common">Azuki bean</name>
    <name type="synonym">Vigna angularis</name>
    <dbReference type="NCBI Taxonomy" id="3914"/>
    <lineage>
        <taxon>Eukaryota</taxon>
        <taxon>Viridiplantae</taxon>
        <taxon>Streptophyta</taxon>
        <taxon>Embryophyta</taxon>
        <taxon>Tracheophyta</taxon>
        <taxon>Spermatophyta</taxon>
        <taxon>Magnoliopsida</taxon>
        <taxon>eudicotyledons</taxon>
        <taxon>Gunneridae</taxon>
        <taxon>Pentapetalae</taxon>
        <taxon>rosids</taxon>
        <taxon>fabids</taxon>
        <taxon>Fabales</taxon>
        <taxon>Fabaceae</taxon>
        <taxon>Papilionoideae</taxon>
        <taxon>50 kb inversion clade</taxon>
        <taxon>NPAAA clade</taxon>
        <taxon>indigoferoid/millettioid clade</taxon>
        <taxon>Phaseoleae</taxon>
        <taxon>Vigna</taxon>
    </lineage>
</organism>
<protein>
    <recommendedName>
        <fullName evidence="10">Serine-threonine/tyrosine-protein kinase catalytic domain-containing protein</fullName>
    </recommendedName>
</protein>
<dbReference type="GO" id="GO:0045087">
    <property type="term" value="P:innate immune response"/>
    <property type="evidence" value="ECO:0007669"/>
    <property type="project" value="InterPro"/>
</dbReference>
<dbReference type="GO" id="GO:0005886">
    <property type="term" value="C:plasma membrane"/>
    <property type="evidence" value="ECO:0007669"/>
    <property type="project" value="UniProtKB-SubCell"/>
</dbReference>
<keyword evidence="2" id="KW-1003">Cell membrane</keyword>
<dbReference type="SUPFAM" id="SSF56112">
    <property type="entry name" value="Protein kinase-like (PK-like)"/>
    <property type="match status" value="1"/>
</dbReference>
<evidence type="ECO:0000313" key="8">
    <source>
        <dbReference type="EMBL" id="KOM45726.1"/>
    </source>
</evidence>
<name>A0A0L9USM6_PHAAN</name>
<reference evidence="9" key="1">
    <citation type="journal article" date="2015" name="Proc. Natl. Acad. Sci. U.S.A.">
        <title>Genome sequencing of adzuki bean (Vigna angularis) provides insight into high starch and low fat accumulation and domestication.</title>
        <authorList>
            <person name="Yang K."/>
            <person name="Tian Z."/>
            <person name="Chen C."/>
            <person name="Luo L."/>
            <person name="Zhao B."/>
            <person name="Wang Z."/>
            <person name="Yu L."/>
            <person name="Li Y."/>
            <person name="Sun Y."/>
            <person name="Li W."/>
            <person name="Chen Y."/>
            <person name="Li Y."/>
            <person name="Zhang Y."/>
            <person name="Ai D."/>
            <person name="Zhao J."/>
            <person name="Shang C."/>
            <person name="Ma Y."/>
            <person name="Wu B."/>
            <person name="Wang M."/>
            <person name="Gao L."/>
            <person name="Sun D."/>
            <person name="Zhang P."/>
            <person name="Guo F."/>
            <person name="Wang W."/>
            <person name="Li Y."/>
            <person name="Wang J."/>
            <person name="Varshney R.K."/>
            <person name="Wang J."/>
            <person name="Ling H.Q."/>
            <person name="Wan P."/>
        </authorList>
    </citation>
    <scope>NUCLEOTIDE SEQUENCE</scope>
    <source>
        <strain evidence="9">cv. Jingnong 6</strain>
    </source>
</reference>
<keyword evidence="5" id="KW-1133">Transmembrane helix</keyword>
<evidence type="ECO:0000256" key="1">
    <source>
        <dbReference type="ARBA" id="ARBA00004162"/>
    </source>
</evidence>
<dbReference type="AlphaFoldDB" id="A0A0L9USM6"/>
<dbReference type="Gene3D" id="1.10.510.10">
    <property type="entry name" value="Transferase(Phosphotransferase) domain 1"/>
    <property type="match status" value="1"/>
</dbReference>
<evidence type="ECO:0000256" key="3">
    <source>
        <dbReference type="ARBA" id="ARBA00022692"/>
    </source>
</evidence>
<evidence type="ECO:0000256" key="5">
    <source>
        <dbReference type="ARBA" id="ARBA00022989"/>
    </source>
</evidence>
<dbReference type="PANTHER" id="PTHR46204">
    <property type="entry name" value="CHITIN ELICITOR RECEPTOR KINASE 1-RELATED"/>
    <property type="match status" value="1"/>
</dbReference>
<proteinExistence type="predicted"/>
<evidence type="ECO:0008006" key="10">
    <source>
        <dbReference type="Google" id="ProtNLM"/>
    </source>
</evidence>
<feature type="non-terminal residue" evidence="8">
    <location>
        <position position="1"/>
    </location>
</feature>
<dbReference type="PANTHER" id="PTHR46204:SF8">
    <property type="entry name" value="PROTEIN KINASE DOMAIN-CONTAINING PROTEIN"/>
    <property type="match status" value="1"/>
</dbReference>
<comment type="subcellular location">
    <subcellularLocation>
        <location evidence="1">Cell membrane</location>
        <topology evidence="1">Single-pass membrane protein</topology>
    </subcellularLocation>
</comment>
<keyword evidence="3" id="KW-0812">Transmembrane</keyword>
<evidence type="ECO:0000313" key="9">
    <source>
        <dbReference type="Proteomes" id="UP000053144"/>
    </source>
</evidence>
<gene>
    <name evidence="8" type="ORF">LR48_Vigan06g103200</name>
</gene>
<dbReference type="STRING" id="3914.A0A0L9USM6"/>